<dbReference type="Gene3D" id="2.160.10.10">
    <property type="entry name" value="Hexapeptide repeat proteins"/>
    <property type="match status" value="1"/>
</dbReference>
<sequence>MEIQELINKMDADHVIPENSELNRAMHDVSSETRRLCMTLNTGVYTDDEIRDQFSQIIGKTVDSAFTLFLPFTTDFGKNIVVGKNVFINSGCRFQDQGKIEIGDNSLIGHNVVIATINHDLDPKHRGTLHLQPVKLANNTWIGSNATILAGVTVGENSVVAAGAVVTKDVPANTVVAGTPAKVVKHLEY</sequence>
<comment type="similarity">
    <text evidence="1">Belongs to the transferase hexapeptide repeat family.</text>
</comment>
<dbReference type="EMBL" id="FMAO01000002">
    <property type="protein sequence ID" value="SCB82527.1"/>
    <property type="molecule type" value="Genomic_DNA"/>
</dbReference>
<evidence type="ECO:0000313" key="4">
    <source>
        <dbReference type="EMBL" id="SCB82527.1"/>
    </source>
</evidence>
<name>A0A1C3ZJC2_9LACO</name>
<keyword evidence="5" id="KW-1185">Reference proteome</keyword>
<accession>A0A1C3ZJC2</accession>
<dbReference type="PROSITE" id="PS00101">
    <property type="entry name" value="HEXAPEP_TRANSFERASES"/>
    <property type="match status" value="1"/>
</dbReference>
<evidence type="ECO:0000256" key="1">
    <source>
        <dbReference type="ARBA" id="ARBA00007274"/>
    </source>
</evidence>
<dbReference type="GO" id="GO:0008374">
    <property type="term" value="F:O-acyltransferase activity"/>
    <property type="evidence" value="ECO:0007669"/>
    <property type="project" value="TreeGrafter"/>
</dbReference>
<dbReference type="InterPro" id="IPR051159">
    <property type="entry name" value="Hexapeptide_acetyltransf"/>
</dbReference>
<evidence type="ECO:0000256" key="2">
    <source>
        <dbReference type="ARBA" id="ARBA00022679"/>
    </source>
</evidence>
<reference evidence="5" key="1">
    <citation type="submission" date="2016-08" db="EMBL/GenBank/DDBJ databases">
        <authorList>
            <person name="Varghese N."/>
            <person name="Submissions Spin"/>
        </authorList>
    </citation>
    <scope>NUCLEOTIDE SEQUENCE [LARGE SCALE GENOMIC DNA]</scope>
    <source>
        <strain evidence="5">R-53094</strain>
    </source>
</reference>
<protein>
    <submittedName>
        <fullName evidence="4">Hexapeptide repeat of succinyl-transferase</fullName>
    </submittedName>
</protein>
<evidence type="ECO:0000313" key="5">
    <source>
        <dbReference type="Proteomes" id="UP000199268"/>
    </source>
</evidence>
<dbReference type="RefSeq" id="WP_092461511.1">
    <property type="nucleotide sequence ID" value="NZ_BJEE01000001.1"/>
</dbReference>
<dbReference type="Pfam" id="PF14602">
    <property type="entry name" value="Hexapep_2"/>
    <property type="match status" value="1"/>
</dbReference>
<dbReference type="InterPro" id="IPR001451">
    <property type="entry name" value="Hexapep"/>
</dbReference>
<dbReference type="InterPro" id="IPR011004">
    <property type="entry name" value="Trimer_LpxA-like_sf"/>
</dbReference>
<dbReference type="Pfam" id="PF00132">
    <property type="entry name" value="Hexapep"/>
    <property type="match status" value="1"/>
</dbReference>
<dbReference type="Proteomes" id="UP000199268">
    <property type="component" value="Unassembled WGS sequence"/>
</dbReference>
<dbReference type="AlphaFoldDB" id="A0A1C3ZJC2"/>
<evidence type="ECO:0000256" key="3">
    <source>
        <dbReference type="ARBA" id="ARBA00022737"/>
    </source>
</evidence>
<proteinExistence type="inferred from homology"/>
<dbReference type="STRING" id="1505725.GA0061074_10246"/>
<dbReference type="OrthoDB" id="9812571at2"/>
<keyword evidence="3" id="KW-0677">Repeat</keyword>
<dbReference type="InterPro" id="IPR018357">
    <property type="entry name" value="Hexapep_transf_CS"/>
</dbReference>
<dbReference type="SUPFAM" id="SSF51161">
    <property type="entry name" value="Trimeric LpxA-like enzymes"/>
    <property type="match status" value="1"/>
</dbReference>
<gene>
    <name evidence="4" type="ORF">GA0061074_10246</name>
</gene>
<dbReference type="PANTHER" id="PTHR23416:SF23">
    <property type="entry name" value="ACETYLTRANSFERASE C18B11.09C-RELATED"/>
    <property type="match status" value="1"/>
</dbReference>
<organism evidence="4 5">
    <name type="scientific">Weissella bombi</name>
    <dbReference type="NCBI Taxonomy" id="1505725"/>
    <lineage>
        <taxon>Bacteria</taxon>
        <taxon>Bacillati</taxon>
        <taxon>Bacillota</taxon>
        <taxon>Bacilli</taxon>
        <taxon>Lactobacillales</taxon>
        <taxon>Lactobacillaceae</taxon>
        <taxon>Weissella</taxon>
    </lineage>
</organism>
<keyword evidence="2 4" id="KW-0808">Transferase</keyword>
<dbReference type="PANTHER" id="PTHR23416">
    <property type="entry name" value="SIALIC ACID SYNTHASE-RELATED"/>
    <property type="match status" value="1"/>
</dbReference>